<dbReference type="PANTHER" id="PTHR42723">
    <property type="entry name" value="CHLOROPHYLL SYNTHASE"/>
    <property type="match status" value="1"/>
</dbReference>
<name>A0A0C3NRT2_PISTI</name>
<dbReference type="CDD" id="cd13965">
    <property type="entry name" value="PT_UbiA_3"/>
    <property type="match status" value="1"/>
</dbReference>
<evidence type="ECO:0000256" key="2">
    <source>
        <dbReference type="ARBA" id="ARBA00022692"/>
    </source>
</evidence>
<dbReference type="Pfam" id="PF01040">
    <property type="entry name" value="UbiA"/>
    <property type="match status" value="1"/>
</dbReference>
<dbReference type="PANTHER" id="PTHR42723:SF1">
    <property type="entry name" value="CHLOROPHYLL SYNTHASE, CHLOROPLASTIC"/>
    <property type="match status" value="1"/>
</dbReference>
<dbReference type="InParanoid" id="A0A0C3NRT2"/>
<organism evidence="6 7">
    <name type="scientific">Pisolithus tinctorius Marx 270</name>
    <dbReference type="NCBI Taxonomy" id="870435"/>
    <lineage>
        <taxon>Eukaryota</taxon>
        <taxon>Fungi</taxon>
        <taxon>Dikarya</taxon>
        <taxon>Basidiomycota</taxon>
        <taxon>Agaricomycotina</taxon>
        <taxon>Agaricomycetes</taxon>
        <taxon>Agaricomycetidae</taxon>
        <taxon>Boletales</taxon>
        <taxon>Sclerodermatineae</taxon>
        <taxon>Pisolithaceae</taxon>
        <taxon>Pisolithus</taxon>
    </lineage>
</organism>
<feature type="non-terminal residue" evidence="6">
    <location>
        <position position="1"/>
    </location>
</feature>
<proteinExistence type="predicted"/>
<dbReference type="OrthoDB" id="434972at2759"/>
<evidence type="ECO:0000313" key="6">
    <source>
        <dbReference type="EMBL" id="KIN97998.1"/>
    </source>
</evidence>
<accession>A0A0C3NRT2</accession>
<feature type="transmembrane region" description="Helical" evidence="5">
    <location>
        <begin position="170"/>
        <end position="196"/>
    </location>
</feature>
<evidence type="ECO:0000256" key="4">
    <source>
        <dbReference type="ARBA" id="ARBA00023136"/>
    </source>
</evidence>
<dbReference type="InterPro" id="IPR000537">
    <property type="entry name" value="UbiA_prenyltransferase"/>
</dbReference>
<reference evidence="6 7" key="1">
    <citation type="submission" date="2014-04" db="EMBL/GenBank/DDBJ databases">
        <authorList>
            <consortium name="DOE Joint Genome Institute"/>
            <person name="Kuo A."/>
            <person name="Kohler A."/>
            <person name="Costa M.D."/>
            <person name="Nagy L.G."/>
            <person name="Floudas D."/>
            <person name="Copeland A."/>
            <person name="Barry K.W."/>
            <person name="Cichocki N."/>
            <person name="Veneault-Fourrey C."/>
            <person name="LaButti K."/>
            <person name="Lindquist E.A."/>
            <person name="Lipzen A."/>
            <person name="Lundell T."/>
            <person name="Morin E."/>
            <person name="Murat C."/>
            <person name="Sun H."/>
            <person name="Tunlid A."/>
            <person name="Henrissat B."/>
            <person name="Grigoriev I.V."/>
            <person name="Hibbett D.S."/>
            <person name="Martin F."/>
            <person name="Nordberg H.P."/>
            <person name="Cantor M.N."/>
            <person name="Hua S.X."/>
        </authorList>
    </citation>
    <scope>NUCLEOTIDE SEQUENCE [LARGE SCALE GENOMIC DNA]</scope>
    <source>
        <strain evidence="6 7">Marx 270</strain>
    </source>
</reference>
<dbReference type="GO" id="GO:0016765">
    <property type="term" value="F:transferase activity, transferring alkyl or aryl (other than methyl) groups"/>
    <property type="evidence" value="ECO:0007669"/>
    <property type="project" value="InterPro"/>
</dbReference>
<dbReference type="InterPro" id="IPR044878">
    <property type="entry name" value="UbiA_sf"/>
</dbReference>
<dbReference type="Proteomes" id="UP000054217">
    <property type="component" value="Unassembled WGS sequence"/>
</dbReference>
<dbReference type="GO" id="GO:0016020">
    <property type="term" value="C:membrane"/>
    <property type="evidence" value="ECO:0007669"/>
    <property type="project" value="UniProtKB-SubCell"/>
</dbReference>
<dbReference type="STRING" id="870435.A0A0C3NRT2"/>
<keyword evidence="2 5" id="KW-0812">Transmembrane</keyword>
<dbReference type="AlphaFoldDB" id="A0A0C3NRT2"/>
<evidence type="ECO:0000256" key="5">
    <source>
        <dbReference type="SAM" id="Phobius"/>
    </source>
</evidence>
<dbReference type="Gene3D" id="1.10.357.140">
    <property type="entry name" value="UbiA prenyltransferase"/>
    <property type="match status" value="1"/>
</dbReference>
<dbReference type="EMBL" id="KN832020">
    <property type="protein sequence ID" value="KIN97998.1"/>
    <property type="molecule type" value="Genomic_DNA"/>
</dbReference>
<evidence type="ECO:0000256" key="3">
    <source>
        <dbReference type="ARBA" id="ARBA00022989"/>
    </source>
</evidence>
<feature type="transmembrane region" description="Helical" evidence="5">
    <location>
        <begin position="46"/>
        <end position="67"/>
    </location>
</feature>
<gene>
    <name evidence="6" type="ORF">M404DRAFT_158670</name>
</gene>
<dbReference type="InterPro" id="IPR050475">
    <property type="entry name" value="Prenyltransferase_related"/>
</dbReference>
<protein>
    <submittedName>
        <fullName evidence="6">Uncharacterized protein</fullName>
    </submittedName>
</protein>
<sequence>IWVWIHLLQANVSNQTYSAHEDVINKPWRPLPSGRMTADEARRFRWFLLVVCLCLSAWHGAGVLLASTGLSLVEIFHDDFGFSSDPVLKNLCNVGGYLTFESGAILILSSKTSVDHTSLVALLSSGLLIFTTIHAQDFADADGDRLSGRRTLPIVAPEGSRLYMLTALPVWSIVLSALWDLGPMCGTLFLVMGLFVGSQYFRFRDVQHDQSSYLLYNVSPDVI</sequence>
<comment type="subcellular location">
    <subcellularLocation>
        <location evidence="1">Membrane</location>
        <topology evidence="1">Multi-pass membrane protein</topology>
    </subcellularLocation>
</comment>
<keyword evidence="7" id="KW-1185">Reference proteome</keyword>
<reference evidence="7" key="2">
    <citation type="submission" date="2015-01" db="EMBL/GenBank/DDBJ databases">
        <title>Evolutionary Origins and Diversification of the Mycorrhizal Mutualists.</title>
        <authorList>
            <consortium name="DOE Joint Genome Institute"/>
            <consortium name="Mycorrhizal Genomics Consortium"/>
            <person name="Kohler A."/>
            <person name="Kuo A."/>
            <person name="Nagy L.G."/>
            <person name="Floudas D."/>
            <person name="Copeland A."/>
            <person name="Barry K.W."/>
            <person name="Cichocki N."/>
            <person name="Veneault-Fourrey C."/>
            <person name="LaButti K."/>
            <person name="Lindquist E.A."/>
            <person name="Lipzen A."/>
            <person name="Lundell T."/>
            <person name="Morin E."/>
            <person name="Murat C."/>
            <person name="Riley R."/>
            <person name="Ohm R."/>
            <person name="Sun H."/>
            <person name="Tunlid A."/>
            <person name="Henrissat B."/>
            <person name="Grigoriev I.V."/>
            <person name="Hibbett D.S."/>
            <person name="Martin F."/>
        </authorList>
    </citation>
    <scope>NUCLEOTIDE SEQUENCE [LARGE SCALE GENOMIC DNA]</scope>
    <source>
        <strain evidence="7">Marx 270</strain>
    </source>
</reference>
<keyword evidence="4 5" id="KW-0472">Membrane</keyword>
<keyword evidence="3 5" id="KW-1133">Transmembrane helix</keyword>
<dbReference type="HOGENOM" id="CLU_063928_0_1_1"/>
<evidence type="ECO:0000256" key="1">
    <source>
        <dbReference type="ARBA" id="ARBA00004141"/>
    </source>
</evidence>
<evidence type="ECO:0000313" key="7">
    <source>
        <dbReference type="Proteomes" id="UP000054217"/>
    </source>
</evidence>